<keyword evidence="6 7" id="KW-0472">Membrane</keyword>
<keyword evidence="3" id="KW-1003">Cell membrane</keyword>
<dbReference type="Proteomes" id="UP000480246">
    <property type="component" value="Unassembled WGS sequence"/>
</dbReference>
<feature type="transmembrane region" description="Helical" evidence="7">
    <location>
        <begin position="6"/>
        <end position="22"/>
    </location>
</feature>
<feature type="transmembrane region" description="Helical" evidence="7">
    <location>
        <begin position="250"/>
        <end position="272"/>
    </location>
</feature>
<keyword evidence="5 7" id="KW-1133">Transmembrane helix</keyword>
<feature type="transmembrane region" description="Helical" evidence="7">
    <location>
        <begin position="94"/>
        <end position="111"/>
    </location>
</feature>
<evidence type="ECO:0000256" key="3">
    <source>
        <dbReference type="ARBA" id="ARBA00022475"/>
    </source>
</evidence>
<evidence type="ECO:0000256" key="7">
    <source>
        <dbReference type="SAM" id="Phobius"/>
    </source>
</evidence>
<feature type="transmembrane region" description="Helical" evidence="7">
    <location>
        <begin position="61"/>
        <end position="82"/>
    </location>
</feature>
<evidence type="ECO:0000313" key="9">
    <source>
        <dbReference type="Proteomes" id="UP000480246"/>
    </source>
</evidence>
<dbReference type="PANTHER" id="PTHR36838">
    <property type="entry name" value="AUXIN EFFLUX CARRIER FAMILY PROTEIN"/>
    <property type="match status" value="1"/>
</dbReference>
<gene>
    <name evidence="8" type="ORF">F9U64_00385</name>
</gene>
<protein>
    <submittedName>
        <fullName evidence="8">AEC family transporter</fullName>
    </submittedName>
</protein>
<accession>A0A7C8KX56</accession>
<dbReference type="PANTHER" id="PTHR36838:SF3">
    <property type="entry name" value="TRANSPORTER AUXIN EFFLUX CARRIER EC FAMILY"/>
    <property type="match status" value="1"/>
</dbReference>
<dbReference type="AlphaFoldDB" id="A0A7C8KX56"/>
<organism evidence="8 9">
    <name type="scientific">Gracilibacillus oryzae</name>
    <dbReference type="NCBI Taxonomy" id="1672701"/>
    <lineage>
        <taxon>Bacteria</taxon>
        <taxon>Bacillati</taxon>
        <taxon>Bacillota</taxon>
        <taxon>Bacilli</taxon>
        <taxon>Bacillales</taxon>
        <taxon>Bacillaceae</taxon>
        <taxon>Gracilibacillus</taxon>
    </lineage>
</organism>
<feature type="transmembrane region" description="Helical" evidence="7">
    <location>
        <begin position="123"/>
        <end position="145"/>
    </location>
</feature>
<evidence type="ECO:0000256" key="2">
    <source>
        <dbReference type="ARBA" id="ARBA00022448"/>
    </source>
</evidence>
<dbReference type="OrthoDB" id="3238334at2"/>
<evidence type="ECO:0000256" key="5">
    <source>
        <dbReference type="ARBA" id="ARBA00022989"/>
    </source>
</evidence>
<comment type="caution">
    <text evidence="8">The sequence shown here is derived from an EMBL/GenBank/DDBJ whole genome shotgun (WGS) entry which is preliminary data.</text>
</comment>
<evidence type="ECO:0000256" key="1">
    <source>
        <dbReference type="ARBA" id="ARBA00004141"/>
    </source>
</evidence>
<keyword evidence="2" id="KW-0813">Transport</keyword>
<feature type="transmembrane region" description="Helical" evidence="7">
    <location>
        <begin position="190"/>
        <end position="210"/>
    </location>
</feature>
<reference evidence="8 9" key="1">
    <citation type="submission" date="2019-10" db="EMBL/GenBank/DDBJ databases">
        <title>Gracilibacillus sp. nov. isolated from rice seeds.</title>
        <authorList>
            <person name="He S."/>
        </authorList>
    </citation>
    <scope>NUCLEOTIDE SEQUENCE [LARGE SCALE GENOMIC DNA]</scope>
    <source>
        <strain evidence="8 9">TD8</strain>
    </source>
</reference>
<feature type="transmembrane region" description="Helical" evidence="7">
    <location>
        <begin position="34"/>
        <end position="55"/>
    </location>
</feature>
<comment type="subcellular location">
    <subcellularLocation>
        <location evidence="1">Membrane</location>
        <topology evidence="1">Multi-pass membrane protein</topology>
    </subcellularLocation>
</comment>
<feature type="transmembrane region" description="Helical" evidence="7">
    <location>
        <begin position="222"/>
        <end position="244"/>
    </location>
</feature>
<name>A0A7C8KX56_9BACI</name>
<dbReference type="GO" id="GO:0055085">
    <property type="term" value="P:transmembrane transport"/>
    <property type="evidence" value="ECO:0007669"/>
    <property type="project" value="InterPro"/>
</dbReference>
<dbReference type="EMBL" id="WEID01000002">
    <property type="protein sequence ID" value="KAB8139436.1"/>
    <property type="molecule type" value="Genomic_DNA"/>
</dbReference>
<proteinExistence type="predicted"/>
<sequence length="303" mass="33817">MSGFNEQFFISVLIIAIGFLLKKANIVKESDGEGVARIIFNITLPSLIIVTFSDVEFTSSLFYLIVISFVYGIMGGFIALFIFRKQSRHDRGMFSMMVPGLNIGLFAYPLVEGLFGFEGLKYFGMFDVGNAFIVFGLSYIIAGIYSENNGMLETRGIIYKLAKSIPLQTYIIMCLLSVFDFSLPDFVVDVSSVISMANMPLSLLLLGLYLNFSFAKGYGKLITSFLVTKYGIGLALGLLSYYFLPADEMFRFTLLIGFILPTSMSVLPYSILFGYNQRLVGTVSNMTMMISFILIWLIVNLIV</sequence>
<dbReference type="InterPro" id="IPR004776">
    <property type="entry name" value="Mem_transp_PIN-like"/>
</dbReference>
<keyword evidence="9" id="KW-1185">Reference proteome</keyword>
<evidence type="ECO:0000256" key="4">
    <source>
        <dbReference type="ARBA" id="ARBA00022692"/>
    </source>
</evidence>
<dbReference type="GO" id="GO:0016020">
    <property type="term" value="C:membrane"/>
    <property type="evidence" value="ECO:0007669"/>
    <property type="project" value="UniProtKB-SubCell"/>
</dbReference>
<evidence type="ECO:0000256" key="6">
    <source>
        <dbReference type="ARBA" id="ARBA00023136"/>
    </source>
</evidence>
<feature type="transmembrane region" description="Helical" evidence="7">
    <location>
        <begin position="279"/>
        <end position="299"/>
    </location>
</feature>
<evidence type="ECO:0000313" key="8">
    <source>
        <dbReference type="EMBL" id="KAB8139436.1"/>
    </source>
</evidence>
<dbReference type="RefSeq" id="WP_153400799.1">
    <property type="nucleotide sequence ID" value="NZ_ML762424.1"/>
</dbReference>
<keyword evidence="4 7" id="KW-0812">Transmembrane</keyword>
<dbReference type="Pfam" id="PF03547">
    <property type="entry name" value="Mem_trans"/>
    <property type="match status" value="1"/>
</dbReference>
<feature type="transmembrane region" description="Helical" evidence="7">
    <location>
        <begin position="157"/>
        <end position="178"/>
    </location>
</feature>